<proteinExistence type="predicted"/>
<evidence type="ECO:0000313" key="2">
    <source>
        <dbReference type="EMBL" id="KAI0295869.1"/>
    </source>
</evidence>
<evidence type="ECO:0000259" key="1">
    <source>
        <dbReference type="Pfam" id="PF09130"/>
    </source>
</evidence>
<keyword evidence="3" id="KW-1185">Reference proteome</keyword>
<evidence type="ECO:0000313" key="3">
    <source>
        <dbReference type="Proteomes" id="UP001203297"/>
    </source>
</evidence>
<organism evidence="2 3">
    <name type="scientific">Multifurca ochricompacta</name>
    <dbReference type="NCBI Taxonomy" id="376703"/>
    <lineage>
        <taxon>Eukaryota</taxon>
        <taxon>Fungi</taxon>
        <taxon>Dikarya</taxon>
        <taxon>Basidiomycota</taxon>
        <taxon>Agaricomycotina</taxon>
        <taxon>Agaricomycetes</taxon>
        <taxon>Russulales</taxon>
        <taxon>Russulaceae</taxon>
        <taxon>Multifurca</taxon>
    </lineage>
</organism>
<dbReference type="InterPro" id="IPR013328">
    <property type="entry name" value="6PGD_dom2"/>
</dbReference>
<name>A0AAD4LYU3_9AGAM</name>
<dbReference type="InterPro" id="IPR015814">
    <property type="entry name" value="Pgluconate_DH_NAD-bd_C"/>
</dbReference>
<gene>
    <name evidence="2" type="ORF">B0F90DRAFT_1811428</name>
</gene>
<dbReference type="Gene3D" id="1.10.1040.10">
    <property type="entry name" value="N-(1-d-carboxylethyl)-l-norvaline Dehydrogenase, domain 2"/>
    <property type="match status" value="1"/>
</dbReference>
<dbReference type="SUPFAM" id="SSF48179">
    <property type="entry name" value="6-phosphogluconate dehydrogenase C-terminal domain-like"/>
    <property type="match status" value="1"/>
</dbReference>
<feature type="domain" description="Phosphogluconate dehydrogenase NAD-binding putative C-terminal" evidence="1">
    <location>
        <begin position="165"/>
        <end position="231"/>
    </location>
</feature>
<dbReference type="Pfam" id="PF09130">
    <property type="entry name" value="DUF1932"/>
    <property type="match status" value="1"/>
</dbReference>
<dbReference type="Gene3D" id="3.40.50.720">
    <property type="entry name" value="NAD(P)-binding Rossmann-like Domain"/>
    <property type="match status" value="1"/>
</dbReference>
<dbReference type="AlphaFoldDB" id="A0AAD4LYU3"/>
<comment type="caution">
    <text evidence="2">The sequence shown here is derived from an EMBL/GenBank/DDBJ whole genome shotgun (WGS) entry which is preliminary data.</text>
</comment>
<dbReference type="Proteomes" id="UP001203297">
    <property type="component" value="Unassembled WGS sequence"/>
</dbReference>
<dbReference type="SUPFAM" id="SSF51735">
    <property type="entry name" value="NAD(P)-binding Rossmann-fold domains"/>
    <property type="match status" value="1"/>
</dbReference>
<dbReference type="InterPro" id="IPR008927">
    <property type="entry name" value="6-PGluconate_DH-like_C_sf"/>
</dbReference>
<dbReference type="EMBL" id="WTXG01000054">
    <property type="protein sequence ID" value="KAI0295869.1"/>
    <property type="molecule type" value="Genomic_DNA"/>
</dbReference>
<reference evidence="2" key="1">
    <citation type="journal article" date="2022" name="New Phytol.">
        <title>Evolutionary transition to the ectomycorrhizal habit in the genomes of a hyperdiverse lineage of mushroom-forming fungi.</title>
        <authorList>
            <person name="Looney B."/>
            <person name="Miyauchi S."/>
            <person name="Morin E."/>
            <person name="Drula E."/>
            <person name="Courty P.E."/>
            <person name="Kohler A."/>
            <person name="Kuo A."/>
            <person name="LaButti K."/>
            <person name="Pangilinan J."/>
            <person name="Lipzen A."/>
            <person name="Riley R."/>
            <person name="Andreopoulos W."/>
            <person name="He G."/>
            <person name="Johnson J."/>
            <person name="Nolan M."/>
            <person name="Tritt A."/>
            <person name="Barry K.W."/>
            <person name="Grigoriev I.V."/>
            <person name="Nagy L.G."/>
            <person name="Hibbett D."/>
            <person name="Henrissat B."/>
            <person name="Matheny P.B."/>
            <person name="Labbe J."/>
            <person name="Martin F.M."/>
        </authorList>
    </citation>
    <scope>NUCLEOTIDE SEQUENCE</scope>
    <source>
        <strain evidence="2">BPL690</strain>
    </source>
</reference>
<protein>
    <submittedName>
        <fullName evidence="2">6-phosphogluconate dehydrogenase</fullName>
    </submittedName>
</protein>
<sequence>MPPPQTIAIIAAGAMGSAVAQRLINAGATRERARDAGMRDVPFPELTTRKDYLTTYNAAPVEARAESPIYVDCNAVSPETVKGIASLFADSDVRFIDACIIGWPPKDNYNPTFYAAAGRGDGAPLSKFAELRSNIGDASALKMSYAGIVKGLTGLFTTMILSAHAASPATADALLLELRHSQPALLDRLIRAIPDMLPKAYRWVDEMREISGFVGGPLGGIHEGMANLYERMVQSIAENGDDKRILEAFVEAARRETSE</sequence>
<dbReference type="InterPro" id="IPR036291">
    <property type="entry name" value="NAD(P)-bd_dom_sf"/>
</dbReference>
<accession>A0AAD4LYU3</accession>